<evidence type="ECO:0000256" key="3">
    <source>
        <dbReference type="ARBA" id="ARBA00023125"/>
    </source>
</evidence>
<evidence type="ECO:0000313" key="9">
    <source>
        <dbReference type="EMBL" id="KAJ4450269.1"/>
    </source>
</evidence>
<dbReference type="InterPro" id="IPR046327">
    <property type="entry name" value="HXA1/B1/D1"/>
</dbReference>
<dbReference type="PRINTS" id="PR00031">
    <property type="entry name" value="HTHREPRESSR"/>
</dbReference>
<dbReference type="PROSITE" id="PS00027">
    <property type="entry name" value="HOMEOBOX_1"/>
    <property type="match status" value="1"/>
</dbReference>
<dbReference type="EMBL" id="JAJSOF020000003">
    <property type="protein sequence ID" value="KAJ4450269.1"/>
    <property type="molecule type" value="Genomic_DNA"/>
</dbReference>
<keyword evidence="4 6" id="KW-0371">Homeobox</keyword>
<feature type="DNA-binding region" description="Homeobox" evidence="6">
    <location>
        <begin position="186"/>
        <end position="239"/>
    </location>
</feature>
<accession>A0ABQ8TU95</accession>
<evidence type="ECO:0000313" key="10">
    <source>
        <dbReference type="Proteomes" id="UP001148838"/>
    </source>
</evidence>
<gene>
    <name evidence="9" type="ORF">ANN_01689</name>
</gene>
<dbReference type="Gene3D" id="1.10.10.60">
    <property type="entry name" value="Homeodomain-like"/>
    <property type="match status" value="1"/>
</dbReference>
<comment type="caution">
    <text evidence="9">The sequence shown here is derived from an EMBL/GenBank/DDBJ whole genome shotgun (WGS) entry which is preliminary data.</text>
</comment>
<evidence type="ECO:0000256" key="1">
    <source>
        <dbReference type="ARBA" id="ARBA00004123"/>
    </source>
</evidence>
<evidence type="ECO:0000256" key="2">
    <source>
        <dbReference type="ARBA" id="ARBA00022473"/>
    </source>
</evidence>
<keyword evidence="2" id="KW-0217">Developmental protein</keyword>
<evidence type="ECO:0000256" key="5">
    <source>
        <dbReference type="ARBA" id="ARBA00023242"/>
    </source>
</evidence>
<dbReference type="SMART" id="SM00389">
    <property type="entry name" value="HOX"/>
    <property type="match status" value="1"/>
</dbReference>
<evidence type="ECO:0000256" key="6">
    <source>
        <dbReference type="PROSITE-ProRule" id="PRU00108"/>
    </source>
</evidence>
<evidence type="ECO:0000259" key="8">
    <source>
        <dbReference type="PROSITE" id="PS50071"/>
    </source>
</evidence>
<proteinExistence type="predicted"/>
<keyword evidence="5 6" id="KW-0539">Nucleus</keyword>
<dbReference type="PANTHER" id="PTHR45946">
    <property type="entry name" value="HOMEOBOX PROTEIN ROUGH-RELATED"/>
    <property type="match status" value="1"/>
</dbReference>
<dbReference type="PRINTS" id="PR00024">
    <property type="entry name" value="HOMEOBOX"/>
</dbReference>
<dbReference type="PROSITE" id="PS50071">
    <property type="entry name" value="HOMEOBOX_2"/>
    <property type="match status" value="1"/>
</dbReference>
<dbReference type="InterPro" id="IPR009057">
    <property type="entry name" value="Homeodomain-like_sf"/>
</dbReference>
<evidence type="ECO:0000256" key="7">
    <source>
        <dbReference type="RuleBase" id="RU000682"/>
    </source>
</evidence>
<comment type="subcellular location">
    <subcellularLocation>
        <location evidence="1 6 7">Nucleus</location>
    </subcellularLocation>
</comment>
<feature type="domain" description="Homeobox" evidence="8">
    <location>
        <begin position="184"/>
        <end position="238"/>
    </location>
</feature>
<name>A0ABQ8TU95_PERAM</name>
<keyword evidence="3 6" id="KW-0238">DNA-binding</keyword>
<dbReference type="InterPro" id="IPR020479">
    <property type="entry name" value="HD_metazoa"/>
</dbReference>
<dbReference type="PANTHER" id="PTHR45946:SF4">
    <property type="entry name" value="HOMEOBOX PROTEIN ROUGH-RELATED"/>
    <property type="match status" value="1"/>
</dbReference>
<organism evidence="9 10">
    <name type="scientific">Periplaneta americana</name>
    <name type="common">American cockroach</name>
    <name type="synonym">Blatta americana</name>
    <dbReference type="NCBI Taxonomy" id="6978"/>
    <lineage>
        <taxon>Eukaryota</taxon>
        <taxon>Metazoa</taxon>
        <taxon>Ecdysozoa</taxon>
        <taxon>Arthropoda</taxon>
        <taxon>Hexapoda</taxon>
        <taxon>Insecta</taxon>
        <taxon>Pterygota</taxon>
        <taxon>Neoptera</taxon>
        <taxon>Polyneoptera</taxon>
        <taxon>Dictyoptera</taxon>
        <taxon>Blattodea</taxon>
        <taxon>Blattoidea</taxon>
        <taxon>Blattidae</taxon>
        <taxon>Blattinae</taxon>
        <taxon>Periplaneta</taxon>
    </lineage>
</organism>
<dbReference type="Proteomes" id="UP001148838">
    <property type="component" value="Unassembled WGS sequence"/>
</dbReference>
<dbReference type="InterPro" id="IPR000047">
    <property type="entry name" value="HTH_motif"/>
</dbReference>
<dbReference type="InterPro" id="IPR001356">
    <property type="entry name" value="HD"/>
</dbReference>
<dbReference type="CDD" id="cd00086">
    <property type="entry name" value="homeodomain"/>
    <property type="match status" value="1"/>
</dbReference>
<sequence length="253" mass="29144">MAGLCESGNGPPGSLKATGTDLIFSDSFEELCVVKYKFVYVLIMPDERMPRKALDGKLGGRMFRGRPHARWIDSVESYLETMGMYQSRVAGISRGLTIKHRAAIPLSLSREQLTPNSTFGIYLPKKKSIRCKYDDFLKKVCICESKGSGRLSTPDVDVDPIRKSFARNPLKSIRRGNREFGIERTTVCNEQTLRLELEYHRSEYISRSRRFELAETLALTETQIKIWFQNRRAKDKRIEKAHIDQQYRFVAHI</sequence>
<dbReference type="InterPro" id="IPR017970">
    <property type="entry name" value="Homeobox_CS"/>
</dbReference>
<dbReference type="SUPFAM" id="SSF46689">
    <property type="entry name" value="Homeodomain-like"/>
    <property type="match status" value="1"/>
</dbReference>
<reference evidence="9 10" key="1">
    <citation type="journal article" date="2022" name="Allergy">
        <title>Genome assembly and annotation of Periplaneta americana reveal a comprehensive cockroach allergen profile.</title>
        <authorList>
            <person name="Wang L."/>
            <person name="Xiong Q."/>
            <person name="Saelim N."/>
            <person name="Wang L."/>
            <person name="Nong W."/>
            <person name="Wan A.T."/>
            <person name="Shi M."/>
            <person name="Liu X."/>
            <person name="Cao Q."/>
            <person name="Hui J.H.L."/>
            <person name="Sookrung N."/>
            <person name="Leung T.F."/>
            <person name="Tungtrongchitr A."/>
            <person name="Tsui S.K.W."/>
        </authorList>
    </citation>
    <scope>NUCLEOTIDE SEQUENCE [LARGE SCALE GENOMIC DNA]</scope>
    <source>
        <strain evidence="9">PWHHKU_190912</strain>
    </source>
</reference>
<dbReference type="Pfam" id="PF00046">
    <property type="entry name" value="Homeodomain"/>
    <property type="match status" value="1"/>
</dbReference>
<evidence type="ECO:0000256" key="4">
    <source>
        <dbReference type="ARBA" id="ARBA00023155"/>
    </source>
</evidence>
<keyword evidence="10" id="KW-1185">Reference proteome</keyword>
<protein>
    <recommendedName>
        <fullName evidence="8">Homeobox domain-containing protein</fullName>
    </recommendedName>
</protein>